<evidence type="ECO:0000313" key="4">
    <source>
        <dbReference type="Proteomes" id="UP000002494"/>
    </source>
</evidence>
<keyword evidence="4" id="KW-1185">Reference proteome</keyword>
<dbReference type="OMA" id="CSCFESN"/>
<dbReference type="VEuPathDB" id="HostDB:ENSRNOG00000025453"/>
<gene>
    <name evidence="3 5" type="primary">Fam221b</name>
</gene>
<feature type="compositionally biased region" description="Acidic residues" evidence="2">
    <location>
        <begin position="178"/>
        <end position="188"/>
    </location>
</feature>
<protein>
    <submittedName>
        <fullName evidence="3">Family with sequence similarity 221, member B</fullName>
    </submittedName>
</protein>
<dbReference type="RGD" id="1310425">
    <property type="gene designation" value="Fam221b"/>
</dbReference>
<name>A0A0H2UHT8_RAT</name>
<dbReference type="InterPro" id="IPR026755">
    <property type="entry name" value="Fam221a/b"/>
</dbReference>
<evidence type="ECO:0000313" key="5">
    <source>
        <dbReference type="RGD" id="1310425"/>
    </source>
</evidence>
<feature type="region of interest" description="Disordered" evidence="2">
    <location>
        <begin position="1"/>
        <end position="111"/>
    </location>
</feature>
<evidence type="ECO:0000313" key="3">
    <source>
        <dbReference type="Ensembl" id="ENSRNOP00000031403.6"/>
    </source>
</evidence>
<proteinExistence type="evidence at protein level"/>
<comment type="similarity">
    <text evidence="1">Belongs to the FAM221 family.</text>
</comment>
<evidence type="ECO:0000256" key="2">
    <source>
        <dbReference type="SAM" id="MobiDB-lite"/>
    </source>
</evidence>
<evidence type="ECO:0007829" key="6">
    <source>
        <dbReference type="PubMed" id="22673903"/>
    </source>
</evidence>
<sequence>MDLEPPGLSPEMEADKTSEGPPATQDAKKHPSLTVPHAEDLPEATTPESPPHLLSSQEYFQPPKVHSKTYPSLDLGTKDSEDLQDPSVSETPLKLDTANLPSTPSQSSAQSVISLERAISKIPLDDFIYENSISEVQEEPLPLSPTTDISKYEYPISDVQEEPLLLSPTTNISKYEDSISDVQEEPLEDTPTADISETEYSISDVQEEPLEPPPTADIPESEDYISDDHEEPLEPPPTADIPESSYEFISDKVPQTQVPESEPFPKHSVPEPSAQAKEAASADEEEAEEEELTGGTSKTAAAGSEHHARKKKEKRGGAPPFPGCESRPVVPAKRAELVEMAKAMHRKQFDDQVNDLFQWEKNSSLKAIQTGIYIGWRCPHYLWDCFRIGDESKCFCGHLLKEHQIISDLSVPCSVSQCRCLMFCFIPSRPEEVGEFWLKKRATFDPKAWRAQCRCKHTHEEHAATGSHPCRHRGCYCNSFESNFLCAACDRRWEEHETFFETEETKRRGKRPYGTNTAKNRHRPF</sequence>
<feature type="compositionally biased region" description="Polar residues" evidence="2">
    <location>
        <begin position="99"/>
        <end position="111"/>
    </location>
</feature>
<organism evidence="3 4">
    <name type="scientific">Rattus norvegicus</name>
    <name type="common">Rat</name>
    <dbReference type="NCBI Taxonomy" id="10116"/>
    <lineage>
        <taxon>Eukaryota</taxon>
        <taxon>Metazoa</taxon>
        <taxon>Chordata</taxon>
        <taxon>Craniata</taxon>
        <taxon>Vertebrata</taxon>
        <taxon>Euteleostomi</taxon>
        <taxon>Mammalia</taxon>
        <taxon>Eutheria</taxon>
        <taxon>Euarchontoglires</taxon>
        <taxon>Glires</taxon>
        <taxon>Rodentia</taxon>
        <taxon>Myomorpha</taxon>
        <taxon>Muroidea</taxon>
        <taxon>Muridae</taxon>
        <taxon>Murinae</taxon>
        <taxon>Rattus</taxon>
    </lineage>
</organism>
<dbReference type="Ensembl" id="ENSRNOT00000029035.8">
    <property type="protein sequence ID" value="ENSRNOP00000031403.6"/>
    <property type="gene ID" value="ENSRNOG00000025453.8"/>
</dbReference>
<dbReference type="Pfam" id="PF14753">
    <property type="entry name" value="FAM221"/>
    <property type="match status" value="1"/>
</dbReference>
<evidence type="ECO:0000256" key="1">
    <source>
        <dbReference type="ARBA" id="ARBA00011026"/>
    </source>
</evidence>
<feature type="compositionally biased region" description="Acidic residues" evidence="2">
    <location>
        <begin position="281"/>
        <end position="292"/>
    </location>
</feature>
<dbReference type="PANTHER" id="PTHR31214">
    <property type="entry name" value="PROTEIN FAM221A-RELATED"/>
    <property type="match status" value="1"/>
</dbReference>
<dbReference type="GeneTree" id="ENSGT00770000120611"/>
<feature type="region of interest" description="Disordered" evidence="2">
    <location>
        <begin position="165"/>
        <end position="327"/>
    </location>
</feature>
<feature type="region of interest" description="Disordered" evidence="2">
    <location>
        <begin position="504"/>
        <end position="525"/>
    </location>
</feature>
<dbReference type="Bgee" id="ENSRNOG00000025453">
    <property type="expression patterns" value="Expressed in testis"/>
</dbReference>
<dbReference type="AlphaFoldDB" id="A0A0H2UHT8"/>
<reference evidence="6" key="1">
    <citation type="journal article" date="2012" name="Nat. Commun.">
        <title>Quantitative maps of protein phosphorylation sites across 14 different rat organs and tissues.</title>
        <authorList>
            <person name="Lundby A."/>
            <person name="Secher A."/>
            <person name="Lage K."/>
            <person name="Nordsborg N.B."/>
            <person name="Dmytriyev A."/>
            <person name="Lundby C."/>
            <person name="Olsen J.V."/>
        </authorList>
    </citation>
    <scope>IDENTIFICATION BY MASS SPECTROMETRY [LARGE SCALE ANALYSIS]</scope>
</reference>
<feature type="compositionally biased region" description="Acidic residues" evidence="2">
    <location>
        <begin position="219"/>
        <end position="233"/>
    </location>
</feature>
<dbReference type="Proteomes" id="UP000002494">
    <property type="component" value="Chromosome 5"/>
</dbReference>
<reference evidence="3" key="4">
    <citation type="submission" date="2025-09" db="UniProtKB">
        <authorList>
            <consortium name="Ensembl"/>
        </authorList>
    </citation>
    <scope>IDENTIFICATION</scope>
    <source>
        <strain evidence="3">Brown Norway</strain>
    </source>
</reference>
<reference evidence="3" key="3">
    <citation type="submission" date="2025-08" db="UniProtKB">
        <authorList>
            <consortium name="Ensembl"/>
        </authorList>
    </citation>
    <scope>IDENTIFICATION</scope>
    <source>
        <strain evidence="3">Brown Norway</strain>
    </source>
</reference>
<feature type="compositionally biased region" description="Polar residues" evidence="2">
    <location>
        <begin position="193"/>
        <end position="204"/>
    </location>
</feature>
<accession>A0A0H2UHT8</accession>
<dbReference type="PANTHER" id="PTHR31214:SF3">
    <property type="entry name" value="PROTEIN FAM221B"/>
    <property type="match status" value="1"/>
</dbReference>
<reference evidence="3" key="2">
    <citation type="submission" date="2024-01" db="EMBL/GenBank/DDBJ databases">
        <title>GRCr8: a new rat reference genome assembly contstructed from accurate long reads and long range scaffolding.</title>
        <authorList>
            <person name="Doris P.A."/>
            <person name="Kalbfleisch T."/>
            <person name="Li K."/>
            <person name="Howe K."/>
            <person name="Wood J."/>
        </authorList>
    </citation>
    <scope>NUCLEOTIDE SEQUENCE [LARGE SCALE GENOMIC DNA]</scope>
    <source>
        <strain evidence="3">Brown Norway</strain>
    </source>
</reference>